<feature type="transmembrane region" description="Helical" evidence="1">
    <location>
        <begin position="109"/>
        <end position="135"/>
    </location>
</feature>
<gene>
    <name evidence="2" type="ORF">ENM60_07385</name>
</gene>
<feature type="transmembrane region" description="Helical" evidence="1">
    <location>
        <begin position="26"/>
        <end position="45"/>
    </location>
</feature>
<sequence length="260" mass="27933">MRLLKGVGRALLIGYGMFRMHLTSEVSSSLNALFWALLLLAPTILFTNEASTAVKVLLPAIVVANMLLLGSGLGMEYAVWLVGEGVLDDLRLSGVSVFYYTASTFPLELVVIGFLPFILSVLIISCYLGIGLAWFLSFNPSVLVASIPVKFASEVFASTASCLLYLKNPFSRSLFGIIQIALLTIVFIPPKYLPAAFLDAVVPGLTAVEVLRLAYGSNTIPAGNLVASSTISTIFLTALSILSSRAVENHISRYGVEARY</sequence>
<keyword evidence="1" id="KW-0812">Transmembrane</keyword>
<comment type="caution">
    <text evidence="2">The sequence shown here is derived from an EMBL/GenBank/DDBJ whole genome shotgun (WGS) entry which is preliminary data.</text>
</comment>
<dbReference type="AlphaFoldDB" id="A0A7J3Y197"/>
<evidence type="ECO:0000256" key="1">
    <source>
        <dbReference type="SAM" id="Phobius"/>
    </source>
</evidence>
<feature type="transmembrane region" description="Helical" evidence="1">
    <location>
        <begin position="57"/>
        <end position="80"/>
    </location>
</feature>
<organism evidence="2">
    <name type="scientific">Thermogladius calderae</name>
    <dbReference type="NCBI Taxonomy" id="1200300"/>
    <lineage>
        <taxon>Archaea</taxon>
        <taxon>Thermoproteota</taxon>
        <taxon>Thermoprotei</taxon>
        <taxon>Desulfurococcales</taxon>
        <taxon>Desulfurococcaceae</taxon>
        <taxon>Thermogladius</taxon>
    </lineage>
</organism>
<reference evidence="2" key="1">
    <citation type="journal article" date="2020" name="mSystems">
        <title>Genome- and Community-Level Interaction Insights into Carbon Utilization and Element Cycling Functions of Hydrothermarchaeota in Hydrothermal Sediment.</title>
        <authorList>
            <person name="Zhou Z."/>
            <person name="Liu Y."/>
            <person name="Xu W."/>
            <person name="Pan J."/>
            <person name="Luo Z.H."/>
            <person name="Li M."/>
        </authorList>
    </citation>
    <scope>NUCLEOTIDE SEQUENCE [LARGE SCALE GENOMIC DNA]</scope>
    <source>
        <strain evidence="2">SpSt-110</strain>
    </source>
</reference>
<evidence type="ECO:0000313" key="2">
    <source>
        <dbReference type="EMBL" id="HHP68583.1"/>
    </source>
</evidence>
<dbReference type="EMBL" id="DRYK01000089">
    <property type="protein sequence ID" value="HHP68583.1"/>
    <property type="molecule type" value="Genomic_DNA"/>
</dbReference>
<feature type="transmembrane region" description="Helical" evidence="1">
    <location>
        <begin position="221"/>
        <end position="242"/>
    </location>
</feature>
<proteinExistence type="predicted"/>
<accession>A0A7J3Y197</accession>
<protein>
    <submittedName>
        <fullName evidence="2">Uncharacterized protein</fullName>
    </submittedName>
</protein>
<keyword evidence="1" id="KW-1133">Transmembrane helix</keyword>
<feature type="transmembrane region" description="Helical" evidence="1">
    <location>
        <begin position="172"/>
        <end position="189"/>
    </location>
</feature>
<keyword evidence="1" id="KW-0472">Membrane</keyword>
<name>A0A7J3Y197_9CREN</name>